<evidence type="ECO:0000256" key="5">
    <source>
        <dbReference type="PROSITE-ProRule" id="PRU01248"/>
    </source>
</evidence>
<evidence type="ECO:0000256" key="2">
    <source>
        <dbReference type="ARBA" id="ARBA00022908"/>
    </source>
</evidence>
<dbReference type="RefSeq" id="WP_179240916.1">
    <property type="nucleotide sequence ID" value="NZ_CP058595.1"/>
</dbReference>
<reference evidence="8 9" key="1">
    <citation type="journal article" date="2006" name="Int. J. Syst. Evol. Microbiol.">
        <title>Costertonia aggregata gen. nov., sp. nov., a mesophilic marine bacterium of the family Flavobacteriaceae, isolated from a mature biofilm.</title>
        <authorList>
            <person name="Kwon K.K."/>
            <person name="Lee Y.K."/>
            <person name="Lee H.K."/>
        </authorList>
    </citation>
    <scope>NUCLEOTIDE SEQUENCE [LARGE SCALE GENOMIC DNA]</scope>
    <source>
        <strain evidence="8 9">KCCM 42265</strain>
    </source>
</reference>
<keyword evidence="9" id="KW-1185">Reference proteome</keyword>
<comment type="similarity">
    <text evidence="1">Belongs to the 'phage' integrase family.</text>
</comment>
<dbReference type="PROSITE" id="PS51898">
    <property type="entry name" value="TYR_RECOMBINASE"/>
    <property type="match status" value="1"/>
</dbReference>
<feature type="domain" description="Core-binding (CB)" evidence="7">
    <location>
        <begin position="114"/>
        <end position="206"/>
    </location>
</feature>
<gene>
    <name evidence="8" type="ORF">HYG79_04210</name>
</gene>
<dbReference type="InterPro" id="IPR002104">
    <property type="entry name" value="Integrase_catalytic"/>
</dbReference>
<evidence type="ECO:0000259" key="6">
    <source>
        <dbReference type="PROSITE" id="PS51898"/>
    </source>
</evidence>
<evidence type="ECO:0000259" key="7">
    <source>
        <dbReference type="PROSITE" id="PS51900"/>
    </source>
</evidence>
<dbReference type="InterPro" id="IPR025269">
    <property type="entry name" value="SAM-like_dom"/>
</dbReference>
<dbReference type="Gene3D" id="1.10.150.130">
    <property type="match status" value="1"/>
</dbReference>
<dbReference type="KEGG" id="cagg:HYG79_04210"/>
<dbReference type="InterPro" id="IPR011010">
    <property type="entry name" value="DNA_brk_join_enz"/>
</dbReference>
<dbReference type="GO" id="GO:0006310">
    <property type="term" value="P:DNA recombination"/>
    <property type="evidence" value="ECO:0007669"/>
    <property type="project" value="UniProtKB-KW"/>
</dbReference>
<keyword evidence="2" id="KW-0229">DNA integration</keyword>
<dbReference type="AlphaFoldDB" id="A0A7H9AMA0"/>
<dbReference type="Gene3D" id="1.10.443.10">
    <property type="entry name" value="Intergrase catalytic core"/>
    <property type="match status" value="1"/>
</dbReference>
<dbReference type="Proteomes" id="UP000509302">
    <property type="component" value="Chromosome"/>
</dbReference>
<dbReference type="InterPro" id="IPR044068">
    <property type="entry name" value="CB"/>
</dbReference>
<protein>
    <submittedName>
        <fullName evidence="8">Site-specific integrase</fullName>
    </submittedName>
</protein>
<evidence type="ECO:0000313" key="8">
    <source>
        <dbReference type="EMBL" id="QLG44582.1"/>
    </source>
</evidence>
<feature type="domain" description="Tyr recombinase" evidence="6">
    <location>
        <begin position="228"/>
        <end position="416"/>
    </location>
</feature>
<dbReference type="GO" id="GO:0015074">
    <property type="term" value="P:DNA integration"/>
    <property type="evidence" value="ECO:0007669"/>
    <property type="project" value="UniProtKB-KW"/>
</dbReference>
<dbReference type="PROSITE" id="PS51900">
    <property type="entry name" value="CB"/>
    <property type="match status" value="1"/>
</dbReference>
<dbReference type="InterPro" id="IPR050090">
    <property type="entry name" value="Tyrosine_recombinase_XerCD"/>
</dbReference>
<accession>A0A7H9AMA0</accession>
<dbReference type="SUPFAM" id="SSF56349">
    <property type="entry name" value="DNA breaking-rejoining enzymes"/>
    <property type="match status" value="1"/>
</dbReference>
<dbReference type="PANTHER" id="PTHR30349:SF64">
    <property type="entry name" value="PROPHAGE INTEGRASE INTD-RELATED"/>
    <property type="match status" value="1"/>
</dbReference>
<dbReference type="EMBL" id="CP058595">
    <property type="protein sequence ID" value="QLG44582.1"/>
    <property type="molecule type" value="Genomic_DNA"/>
</dbReference>
<evidence type="ECO:0000256" key="3">
    <source>
        <dbReference type="ARBA" id="ARBA00023125"/>
    </source>
</evidence>
<dbReference type="PANTHER" id="PTHR30349">
    <property type="entry name" value="PHAGE INTEGRASE-RELATED"/>
    <property type="match status" value="1"/>
</dbReference>
<keyword evidence="3 5" id="KW-0238">DNA-binding</keyword>
<evidence type="ECO:0000256" key="4">
    <source>
        <dbReference type="ARBA" id="ARBA00023172"/>
    </source>
</evidence>
<dbReference type="Pfam" id="PF00589">
    <property type="entry name" value="Phage_integrase"/>
    <property type="match status" value="1"/>
</dbReference>
<dbReference type="GO" id="GO:0003677">
    <property type="term" value="F:DNA binding"/>
    <property type="evidence" value="ECO:0007669"/>
    <property type="project" value="UniProtKB-UniRule"/>
</dbReference>
<dbReference type="InterPro" id="IPR013762">
    <property type="entry name" value="Integrase-like_cat_sf"/>
</dbReference>
<dbReference type="InterPro" id="IPR010998">
    <property type="entry name" value="Integrase_recombinase_N"/>
</dbReference>
<organism evidence="8 9">
    <name type="scientific">Costertonia aggregata</name>
    <dbReference type="NCBI Taxonomy" id="343403"/>
    <lineage>
        <taxon>Bacteria</taxon>
        <taxon>Pseudomonadati</taxon>
        <taxon>Bacteroidota</taxon>
        <taxon>Flavobacteriia</taxon>
        <taxon>Flavobacteriales</taxon>
        <taxon>Flavobacteriaceae</taxon>
        <taxon>Costertonia</taxon>
    </lineage>
</organism>
<evidence type="ECO:0000256" key="1">
    <source>
        <dbReference type="ARBA" id="ARBA00008857"/>
    </source>
</evidence>
<proteinExistence type="inferred from homology"/>
<name>A0A7H9AMA0_9FLAO</name>
<sequence>MATITFKPRPGKKKTTPIYLIFSFGRKRELRYSTGFTISDISNWNFDKQRIKNVVSEPMSNKINQSLQQLELFFENKYNELLSARIDINNQVLRNELDLYLKKRKPRSTPSSYKTLLECYKWYYTYYSKNSLPTTKKPLALGTVKSYKTSYEVLKEFSDNVYAINYDRITLDFYSDFIEFLNEKNFSKNYISNHIKMLKTIMNYAWEKKFHNSMDFKSKSFAKTNEEVDSIYLSENELQKIQSLELRGRKDNARDLFLIGANTGLRVSDFNRLSKDNIKCNNGLWYIEIKSKKTDRLVSIPLKKSVLDILKKRDGNPPYRMPEQNINNLLKDIGKLAQINELIEITKTVGGKSIKIKKQKFELITNHTARRSFCTNAYLAGMSTFDIMAISGHKSEKSFYGYIKVSNLERLRKIAKHPFFN</sequence>
<keyword evidence="4" id="KW-0233">DNA recombination</keyword>
<evidence type="ECO:0000313" key="9">
    <source>
        <dbReference type="Proteomes" id="UP000509302"/>
    </source>
</evidence>
<dbReference type="Pfam" id="PF13102">
    <property type="entry name" value="Phage_int_SAM_5"/>
    <property type="match status" value="1"/>
</dbReference>